<dbReference type="Proteomes" id="UP000321222">
    <property type="component" value="Chromosome"/>
</dbReference>
<dbReference type="EMBL" id="CP042831">
    <property type="protein sequence ID" value="QEE50071.1"/>
    <property type="molecule type" value="Genomic_DNA"/>
</dbReference>
<dbReference type="RefSeq" id="WP_147583559.1">
    <property type="nucleotide sequence ID" value="NZ_CP042831.1"/>
</dbReference>
<evidence type="ECO:0000313" key="3">
    <source>
        <dbReference type="Proteomes" id="UP000321222"/>
    </source>
</evidence>
<feature type="region of interest" description="Disordered" evidence="1">
    <location>
        <begin position="32"/>
        <end position="51"/>
    </location>
</feature>
<proteinExistence type="predicted"/>
<sequence>MNNKKTSKAMASLAAEKLNDKNASKIQKQLAGSVLSQTGSKNQTSSEMETIASNVLKSPKYSDDTKSLAASVLSQSDKSR</sequence>
<reference evidence="2 3" key="1">
    <citation type="submission" date="2019-08" db="EMBL/GenBank/DDBJ databases">
        <title>Flavobacterium alkalisoli sp. nov., isolated from rhizosphere soil of Suaeda salsa.</title>
        <authorList>
            <person name="Sun J.-Q."/>
            <person name="Xu L."/>
        </authorList>
    </citation>
    <scope>NUCLEOTIDE SEQUENCE [LARGE SCALE GENOMIC DNA]</scope>
    <source>
        <strain evidence="2 3">XS-5</strain>
    </source>
</reference>
<dbReference type="KEGG" id="fak:FUA48_10920"/>
<dbReference type="OrthoDB" id="1373593at2"/>
<gene>
    <name evidence="2" type="ORF">FUA48_10920</name>
</gene>
<organism evidence="2 3">
    <name type="scientific">Flavobacterium alkalisoli</name>
    <dbReference type="NCBI Taxonomy" id="2602769"/>
    <lineage>
        <taxon>Bacteria</taxon>
        <taxon>Pseudomonadati</taxon>
        <taxon>Bacteroidota</taxon>
        <taxon>Flavobacteriia</taxon>
        <taxon>Flavobacteriales</taxon>
        <taxon>Flavobacteriaceae</taxon>
        <taxon>Flavobacterium</taxon>
    </lineage>
</organism>
<evidence type="ECO:0000256" key="1">
    <source>
        <dbReference type="SAM" id="MobiDB-lite"/>
    </source>
</evidence>
<feature type="compositionally biased region" description="Polar residues" evidence="1">
    <location>
        <begin position="34"/>
        <end position="51"/>
    </location>
</feature>
<evidence type="ECO:0000313" key="2">
    <source>
        <dbReference type="EMBL" id="QEE50071.1"/>
    </source>
</evidence>
<feature type="region of interest" description="Disordered" evidence="1">
    <location>
        <begin position="56"/>
        <end position="80"/>
    </location>
</feature>
<dbReference type="AlphaFoldDB" id="A0A5B9FV69"/>
<name>A0A5B9FV69_9FLAO</name>
<protein>
    <submittedName>
        <fullName evidence="2">Uncharacterized protein</fullName>
    </submittedName>
</protein>
<keyword evidence="3" id="KW-1185">Reference proteome</keyword>
<accession>A0A5B9FV69</accession>